<sequence length="79" mass="8838">MASCWISSASFFEQLEKALAFDSDEVNAVIKNVEVLERLFATLMTQTAPQYLPLTQGFDDKAKEAAIETFASYRPQASR</sequence>
<protein>
    <submittedName>
        <fullName evidence="1">Uncharacterized protein</fullName>
    </submittedName>
</protein>
<name>A0A951UEW3_9CYAN</name>
<dbReference type="AlphaFoldDB" id="A0A951UEW3"/>
<comment type="caution">
    <text evidence="1">The sequence shown here is derived from an EMBL/GenBank/DDBJ whole genome shotgun (WGS) entry which is preliminary data.</text>
</comment>
<evidence type="ECO:0000313" key="2">
    <source>
        <dbReference type="Proteomes" id="UP000753908"/>
    </source>
</evidence>
<dbReference type="Proteomes" id="UP000753908">
    <property type="component" value="Unassembled WGS sequence"/>
</dbReference>
<evidence type="ECO:0000313" key="1">
    <source>
        <dbReference type="EMBL" id="MBW4549226.1"/>
    </source>
</evidence>
<dbReference type="EMBL" id="JAHHIF010000087">
    <property type="protein sequence ID" value="MBW4549226.1"/>
    <property type="molecule type" value="Genomic_DNA"/>
</dbReference>
<proteinExistence type="predicted"/>
<organism evidence="1 2">
    <name type="scientific">Symplocastrum torsivum CPER-KK1</name>
    <dbReference type="NCBI Taxonomy" id="450513"/>
    <lineage>
        <taxon>Bacteria</taxon>
        <taxon>Bacillati</taxon>
        <taxon>Cyanobacteriota</taxon>
        <taxon>Cyanophyceae</taxon>
        <taxon>Oscillatoriophycideae</taxon>
        <taxon>Oscillatoriales</taxon>
        <taxon>Microcoleaceae</taxon>
        <taxon>Symplocastrum</taxon>
    </lineage>
</organism>
<reference evidence="1" key="1">
    <citation type="submission" date="2021-05" db="EMBL/GenBank/DDBJ databases">
        <authorList>
            <person name="Pietrasiak N."/>
            <person name="Ward R."/>
            <person name="Stajich J.E."/>
            <person name="Kurbessoian T."/>
        </authorList>
    </citation>
    <scope>NUCLEOTIDE SEQUENCE</scope>
    <source>
        <strain evidence="1">CPER-KK1</strain>
    </source>
</reference>
<gene>
    <name evidence="1" type="ORF">KME25_33195</name>
</gene>
<reference evidence="1" key="2">
    <citation type="journal article" date="2022" name="Microbiol. Resour. Announc.">
        <title>Metagenome Sequencing to Explore Phylogenomics of Terrestrial Cyanobacteria.</title>
        <authorList>
            <person name="Ward R.D."/>
            <person name="Stajich J.E."/>
            <person name="Johansen J.R."/>
            <person name="Huntemann M."/>
            <person name="Clum A."/>
            <person name="Foster B."/>
            <person name="Foster B."/>
            <person name="Roux S."/>
            <person name="Palaniappan K."/>
            <person name="Varghese N."/>
            <person name="Mukherjee S."/>
            <person name="Reddy T.B.K."/>
            <person name="Daum C."/>
            <person name="Copeland A."/>
            <person name="Chen I.A."/>
            <person name="Ivanova N.N."/>
            <person name="Kyrpides N.C."/>
            <person name="Shapiro N."/>
            <person name="Eloe-Fadrosh E.A."/>
            <person name="Pietrasiak N."/>
        </authorList>
    </citation>
    <scope>NUCLEOTIDE SEQUENCE</scope>
    <source>
        <strain evidence="1">CPER-KK1</strain>
    </source>
</reference>
<accession>A0A951UEW3</accession>